<evidence type="ECO:0000256" key="3">
    <source>
        <dbReference type="ARBA" id="ARBA00022801"/>
    </source>
</evidence>
<evidence type="ECO:0000313" key="13">
    <source>
        <dbReference type="Proteomes" id="UP000007054"/>
    </source>
</evidence>
<keyword evidence="10" id="KW-0812">Transmembrane</keyword>
<feature type="active site" evidence="7">
    <location>
        <position position="167"/>
    </location>
</feature>
<dbReference type="PANTHER" id="PTHR21581">
    <property type="entry name" value="D-ALANYL-D-ALANINE CARBOXYPEPTIDASE"/>
    <property type="match status" value="1"/>
</dbReference>
<dbReference type="STRING" id="213810.RUM_18360"/>
<feature type="domain" description="Peptidase S11 D-alanyl-D-alanine carboxypeptidase A N-terminal" evidence="11">
    <location>
        <begin position="76"/>
        <end position="309"/>
    </location>
</feature>
<evidence type="ECO:0000256" key="6">
    <source>
        <dbReference type="ARBA" id="ARBA00023316"/>
    </source>
</evidence>
<dbReference type="InterPro" id="IPR001967">
    <property type="entry name" value="Peptidase_S11_N"/>
</dbReference>
<gene>
    <name evidence="12" type="ordered locus">RUM_18360</name>
</gene>
<keyword evidence="12" id="KW-0645">Protease</keyword>
<dbReference type="GO" id="GO:0009002">
    <property type="term" value="F:serine-type D-Ala-D-Ala carboxypeptidase activity"/>
    <property type="evidence" value="ECO:0007669"/>
    <property type="project" value="UniProtKB-EC"/>
</dbReference>
<evidence type="ECO:0000259" key="11">
    <source>
        <dbReference type="Pfam" id="PF00768"/>
    </source>
</evidence>
<sequence>MEEQKNKRGKVGLAAFLLADVLLIGAAAYMIVMRQQDIPAGVSLSSTAAATTETWMAETEAASTEPEESVPLELTDEIDSRFAYVWNVTEDRVLAEKNGQERMYPASMTKLMTLLLACESGIAMDTPYVFDKDMLDPLIAQGASRVGFEPEETVTFADLLYGSILSSGGDATAALAEVVDGDEASFAKHMNRRAQDLGMFDTHFVNASGLHDDEHYSTARDIALLLEKTLENATCREILSTSVYTTSRNSVHPNGMEIRSVVELRMQDYQPEQVKFQGGKTGFTDQAGYCLASFAEQGSDTYIVVVAGGEEKNAPTQDTQKLYDLLCGTSEQNPEQD</sequence>
<keyword evidence="6" id="KW-0961">Cell wall biogenesis/degradation</keyword>
<evidence type="ECO:0000256" key="8">
    <source>
        <dbReference type="PIRSR" id="PIRSR618044-2"/>
    </source>
</evidence>
<name>D4LE44_RUMC1</name>
<evidence type="ECO:0000256" key="10">
    <source>
        <dbReference type="SAM" id="Phobius"/>
    </source>
</evidence>
<accession>D4LE44</accession>
<evidence type="ECO:0000256" key="4">
    <source>
        <dbReference type="ARBA" id="ARBA00022960"/>
    </source>
</evidence>
<dbReference type="GO" id="GO:0071555">
    <property type="term" value="P:cell wall organization"/>
    <property type="evidence" value="ECO:0007669"/>
    <property type="project" value="UniProtKB-KW"/>
</dbReference>
<dbReference type="Gene3D" id="3.40.710.10">
    <property type="entry name" value="DD-peptidase/beta-lactamase superfamily"/>
    <property type="match status" value="1"/>
</dbReference>
<keyword evidence="5" id="KW-0573">Peptidoglycan synthesis</keyword>
<dbReference type="Pfam" id="PF00768">
    <property type="entry name" value="Peptidase_S11"/>
    <property type="match status" value="1"/>
</dbReference>
<feature type="active site" description="Proton acceptor" evidence="7">
    <location>
        <position position="110"/>
    </location>
</feature>
<organism evidence="12 13">
    <name type="scientific">Ruminococcus champanellensis (strain DSM 18848 / JCM 17042 / KCTC 15320 / 18P13)</name>
    <dbReference type="NCBI Taxonomy" id="213810"/>
    <lineage>
        <taxon>Bacteria</taxon>
        <taxon>Bacillati</taxon>
        <taxon>Bacillota</taxon>
        <taxon>Clostridia</taxon>
        <taxon>Eubacteriales</taxon>
        <taxon>Oscillospiraceae</taxon>
        <taxon>Ruminococcus</taxon>
    </lineage>
</organism>
<evidence type="ECO:0000313" key="12">
    <source>
        <dbReference type="EMBL" id="CBL17889.1"/>
    </source>
</evidence>
<comment type="similarity">
    <text evidence="1 9">Belongs to the peptidase S11 family.</text>
</comment>
<dbReference type="GeneID" id="83156513"/>
<evidence type="ECO:0000256" key="2">
    <source>
        <dbReference type="ARBA" id="ARBA00022729"/>
    </source>
</evidence>
<evidence type="ECO:0000256" key="5">
    <source>
        <dbReference type="ARBA" id="ARBA00022984"/>
    </source>
</evidence>
<dbReference type="EC" id="3.4.16.4" evidence="12"/>
<dbReference type="InterPro" id="IPR012338">
    <property type="entry name" value="Beta-lactam/transpept-like"/>
</dbReference>
<feature type="active site" description="Acyl-ester intermediate" evidence="7">
    <location>
        <position position="107"/>
    </location>
</feature>
<keyword evidence="4" id="KW-0133">Cell shape</keyword>
<dbReference type="Proteomes" id="UP000007054">
    <property type="component" value="Chromosome"/>
</dbReference>
<dbReference type="AlphaFoldDB" id="D4LE44"/>
<dbReference type="GO" id="GO:0006508">
    <property type="term" value="P:proteolysis"/>
    <property type="evidence" value="ECO:0007669"/>
    <property type="project" value="InterPro"/>
</dbReference>
<keyword evidence="10" id="KW-0472">Membrane</keyword>
<keyword evidence="3 12" id="KW-0378">Hydrolase</keyword>
<evidence type="ECO:0000256" key="9">
    <source>
        <dbReference type="RuleBase" id="RU004016"/>
    </source>
</evidence>
<dbReference type="HOGENOM" id="CLU_027070_2_0_9"/>
<dbReference type="PRINTS" id="PR00725">
    <property type="entry name" value="DADACBPTASE1"/>
</dbReference>
<dbReference type="InterPro" id="IPR018044">
    <property type="entry name" value="Peptidase_S11"/>
</dbReference>
<dbReference type="PANTHER" id="PTHR21581:SF6">
    <property type="entry name" value="TRAFFICKING PROTEIN PARTICLE COMPLEX SUBUNIT 12"/>
    <property type="match status" value="1"/>
</dbReference>
<keyword evidence="13" id="KW-1185">Reference proteome</keyword>
<dbReference type="KEGG" id="rch:RUM_18360"/>
<dbReference type="EMBL" id="FP929052">
    <property type="protein sequence ID" value="CBL17889.1"/>
    <property type="molecule type" value="Genomic_DNA"/>
</dbReference>
<protein>
    <submittedName>
        <fullName evidence="12">D-alanyl-D-alanine carboxypeptidase</fullName>
        <ecNumber evidence="12">3.4.16.4</ecNumber>
    </submittedName>
</protein>
<reference evidence="12" key="2">
    <citation type="submission" date="2010-03" db="EMBL/GenBank/DDBJ databases">
        <authorList>
            <person name="Pajon A."/>
        </authorList>
    </citation>
    <scope>NUCLEOTIDE SEQUENCE</scope>
    <source>
        <strain evidence="12">Type strain: 18P13</strain>
    </source>
</reference>
<dbReference type="SUPFAM" id="SSF56601">
    <property type="entry name" value="beta-lactamase/transpeptidase-like"/>
    <property type="match status" value="1"/>
</dbReference>
<dbReference type="GO" id="GO:0008360">
    <property type="term" value="P:regulation of cell shape"/>
    <property type="evidence" value="ECO:0007669"/>
    <property type="project" value="UniProtKB-KW"/>
</dbReference>
<evidence type="ECO:0000256" key="7">
    <source>
        <dbReference type="PIRSR" id="PIRSR618044-1"/>
    </source>
</evidence>
<feature type="binding site" evidence="8">
    <location>
        <position position="280"/>
    </location>
    <ligand>
        <name>substrate</name>
    </ligand>
</feature>
<proteinExistence type="inferred from homology"/>
<reference evidence="12" key="1">
    <citation type="submission" date="2010-03" db="EMBL/GenBank/DDBJ databases">
        <title>The genome sequence of Ruminococcus sp. 18P13.</title>
        <authorList>
            <consortium name="metaHIT consortium -- http://www.metahit.eu/"/>
            <person name="Pajon A."/>
            <person name="Turner K."/>
            <person name="Parkhill J."/>
            <person name="Bernalier A."/>
        </authorList>
    </citation>
    <scope>NUCLEOTIDE SEQUENCE [LARGE SCALE GENOMIC DNA]</scope>
    <source>
        <strain evidence="12">Type strain: 18P13</strain>
    </source>
</reference>
<keyword evidence="12" id="KW-0121">Carboxypeptidase</keyword>
<dbReference type="PATRIC" id="fig|213810.4.peg.1733"/>
<evidence type="ECO:0000256" key="1">
    <source>
        <dbReference type="ARBA" id="ARBA00007164"/>
    </source>
</evidence>
<feature type="transmembrane region" description="Helical" evidence="10">
    <location>
        <begin position="12"/>
        <end position="32"/>
    </location>
</feature>
<dbReference type="MEROPS" id="S11.004"/>
<keyword evidence="2" id="KW-0732">Signal</keyword>
<dbReference type="RefSeq" id="WP_015558795.1">
    <property type="nucleotide sequence ID" value="NC_021039.1"/>
</dbReference>
<keyword evidence="10" id="KW-1133">Transmembrane helix</keyword>
<dbReference type="GO" id="GO:0009252">
    <property type="term" value="P:peptidoglycan biosynthetic process"/>
    <property type="evidence" value="ECO:0007669"/>
    <property type="project" value="UniProtKB-KW"/>
</dbReference>